<protein>
    <submittedName>
        <fullName evidence="3">Uncharacterized protein</fullName>
    </submittedName>
</protein>
<reference evidence="3 4" key="1">
    <citation type="journal article" date="2019" name="ISME J.">
        <title>Genome analyses of uncultured TG2/ZB3 bacteria in 'Margulisbacteria' specifically attached to ectosymbiotic spirochetes of protists in the termite gut.</title>
        <authorList>
            <person name="Utami Y.D."/>
            <person name="Kuwahara H."/>
            <person name="Igai K."/>
            <person name="Murakami T."/>
            <person name="Sugaya K."/>
            <person name="Morikawa T."/>
            <person name="Nagura Y."/>
            <person name="Yuki M."/>
            <person name="Deevong P."/>
            <person name="Inoue T."/>
            <person name="Kihara K."/>
            <person name="Lo N."/>
            <person name="Yamada A."/>
            <person name="Ohkuma M."/>
            <person name="Hongoh Y."/>
        </authorList>
    </citation>
    <scope>NUCLEOTIDE SEQUENCE [LARGE SCALE GENOMIC DNA]</scope>
    <source>
        <strain evidence="3">NkOx7-01</strain>
    </source>
</reference>
<accession>A0A388TD41</accession>
<feature type="region of interest" description="Disordered" evidence="2">
    <location>
        <begin position="377"/>
        <end position="409"/>
    </location>
</feature>
<dbReference type="EMBL" id="BGZN01000092">
    <property type="protein sequence ID" value="GBR74831.1"/>
    <property type="molecule type" value="Genomic_DNA"/>
</dbReference>
<feature type="non-terminal residue" evidence="3">
    <location>
        <position position="1379"/>
    </location>
</feature>
<gene>
    <name evidence="3" type="ORF">NO1_1938</name>
</gene>
<keyword evidence="1" id="KW-0175">Coiled coil</keyword>
<organism evidence="3 4">
    <name type="scientific">Termititenax aidoneus</name>
    <dbReference type="NCBI Taxonomy" id="2218524"/>
    <lineage>
        <taxon>Bacteria</taxon>
        <taxon>Bacillati</taxon>
        <taxon>Candidatus Margulisiibacteriota</taxon>
        <taxon>Candidatus Termititenacia</taxon>
        <taxon>Candidatus Termititenacales</taxon>
        <taxon>Candidatus Termititenacaceae</taxon>
        <taxon>Candidatus Termititenax</taxon>
    </lineage>
</organism>
<feature type="compositionally biased region" description="Basic and acidic residues" evidence="2">
    <location>
        <begin position="397"/>
        <end position="409"/>
    </location>
</feature>
<feature type="coiled-coil region" evidence="1">
    <location>
        <begin position="275"/>
        <end position="302"/>
    </location>
</feature>
<evidence type="ECO:0000313" key="3">
    <source>
        <dbReference type="EMBL" id="GBR74831.1"/>
    </source>
</evidence>
<dbReference type="Proteomes" id="UP000269352">
    <property type="component" value="Unassembled WGS sequence"/>
</dbReference>
<evidence type="ECO:0000313" key="4">
    <source>
        <dbReference type="Proteomes" id="UP000269352"/>
    </source>
</evidence>
<comment type="caution">
    <text evidence="3">The sequence shown here is derived from an EMBL/GenBank/DDBJ whole genome shotgun (WGS) entry which is preliminary data.</text>
</comment>
<name>A0A388TD41_TERA1</name>
<proteinExistence type="predicted"/>
<keyword evidence="4" id="KW-1185">Reference proteome</keyword>
<sequence length="1379" mass="148118">MPANMSPDDPEYAVLFAEIRGYITANTTVGVTGYGHGNSKVNNFVAGQQNDNRLGVTWEVSDAMEADAGADGVLQGEKGVRTSYSYSDTREETVVSNIYTGKMDVGGQEVDVSFDSESGKLSINGQELTQNENGSYSYDSGDGEGAFNITMDGNGKLSGNRITASSIRMNAEIDIINEGIESDNAAAREAAIAAIAEKTGVEIAPGASAEEIQEAIKVANGTIADNNAKTLASLKEQGIEFPEGTTPTQQDIDNAVKAANEEIANSNAGKQAVADEKYKQDMEQYELDLAKYTADLADYEKKLAAPTLLGDSGMTMQVNNGQIQILKDGKVIMTSAPEDANRIRDAWAKGEQIDAALSDVKDGKVVQTARSERAISIGANGSGEDGKSRAVTLSSVKTDKSNDDEGSKRFDNDLDTADLIIKALADLAKNILEQANYQSQMDKLSGGAHVGNLLAALDPRDAREVMSVLTDAYAGESGRRLQNDAEMMQSFQSLLGEQDKPGTVLARVSNAVQLHKINKEIAELKTELANSTEAAAFLDNPFIDERAKDAVAYMMAHGQEKEALKIIQDTNARIREIYEGVAKEAGIEGGAAVLAQAVKDIYTASIDEKGNVTVTFKQALTEALEKGGLPGVSVDAKLVEKTEKILKTVEFSDEGGGAPKFKIGIKSDAFQKAYAGIHTLNWHLQNGGKAAQGLTSGSLKIGGQTIEFAVDKKNKNILLPVGKYSLSELNGKSLSGLGLTIGENEELPDGEYTITYQEPGAAKGDLVITNIYIVGGVIRVDDSQTGAQPLENEAIQSDNYQTRISSYEAFSGLYEAYCEIKTTNAADTARAFTEADALESFLGDSSGITMSPKQGGLGATVIHVDMNSFKASERHKLQALLESGGNFEIQLDYSKCADKPDPPIVIYDTTRQQVRQPNPAVIWSQIQNQIKENAENLPAQIQTRVAAIDSQKAELGLKGDLGKFNFTAEIEKARTAKPPDEARAKKLEDLRGELANLTVEYYQTAKDAVMAAGRNFTETQNAVNGGTKTAPDLISAQEGLFAATEKLKSLEEVDRQLVDHNNHGWILAWADPNNDHDAAALVLKALDASLKANPSRCDAGGILTKGAVAKERLAALELTRNAVLTQQANAYYETLEGVSYRQSVLNETAENITGLKIAISPGMKFADIWQEFGPKKAAKPAKDADASTPVQYKDFDQAAKKIGKALNSQIQMLTYQKANGGLTKQQEALLDTLIEMRLELCQKELEHHTDAAGRTAVLAEMETSFGQYLWAAGTGTDLNAALDKAGQWIGLLPLSENEKDTMLSNLNIAAQPIDGSIRNADSAESSAQTNPFEISEKNKPSKIEAYLKMCSEAESLNRIGTTSALNNAELLEQHPRLFT</sequence>
<evidence type="ECO:0000256" key="1">
    <source>
        <dbReference type="SAM" id="Coils"/>
    </source>
</evidence>
<evidence type="ECO:0000256" key="2">
    <source>
        <dbReference type="SAM" id="MobiDB-lite"/>
    </source>
</evidence>